<dbReference type="NCBIfam" id="TIGR00254">
    <property type="entry name" value="GGDEF"/>
    <property type="match status" value="1"/>
</dbReference>
<feature type="non-terminal residue" evidence="4">
    <location>
        <position position="744"/>
    </location>
</feature>
<comment type="caution">
    <text evidence="4">The sequence shown here is derived from an EMBL/GenBank/DDBJ whole genome shotgun (WGS) entry which is preliminary data.</text>
</comment>
<dbReference type="InterPro" id="IPR001633">
    <property type="entry name" value="EAL_dom"/>
</dbReference>
<evidence type="ECO:0000259" key="3">
    <source>
        <dbReference type="PROSITE" id="PS50887"/>
    </source>
</evidence>
<keyword evidence="1" id="KW-1133">Transmembrane helix</keyword>
<evidence type="ECO:0000313" key="4">
    <source>
        <dbReference type="EMBL" id="PMP72902.1"/>
    </source>
</evidence>
<dbReference type="CDD" id="cd01948">
    <property type="entry name" value="EAL"/>
    <property type="match status" value="1"/>
</dbReference>
<dbReference type="PROSITE" id="PS50883">
    <property type="entry name" value="EAL"/>
    <property type="match status" value="1"/>
</dbReference>
<dbReference type="AlphaFoldDB" id="A0A2J6WR88"/>
<dbReference type="InterPro" id="IPR035919">
    <property type="entry name" value="EAL_sf"/>
</dbReference>
<dbReference type="Pfam" id="PF00990">
    <property type="entry name" value="GGDEF"/>
    <property type="match status" value="1"/>
</dbReference>
<dbReference type="Proteomes" id="UP000242881">
    <property type="component" value="Unassembled WGS sequence"/>
</dbReference>
<evidence type="ECO:0000259" key="2">
    <source>
        <dbReference type="PROSITE" id="PS50883"/>
    </source>
</evidence>
<dbReference type="FunFam" id="3.30.70.270:FF:000001">
    <property type="entry name" value="Diguanylate cyclase domain protein"/>
    <property type="match status" value="1"/>
</dbReference>
<gene>
    <name evidence="4" type="ORF">C0187_00785</name>
</gene>
<proteinExistence type="predicted"/>
<evidence type="ECO:0008006" key="6">
    <source>
        <dbReference type="Google" id="ProtNLM"/>
    </source>
</evidence>
<name>A0A2J6WR88_9BACT</name>
<dbReference type="PROSITE" id="PS50887">
    <property type="entry name" value="GGDEF"/>
    <property type="match status" value="1"/>
</dbReference>
<dbReference type="Pfam" id="PF00563">
    <property type="entry name" value="EAL"/>
    <property type="match status" value="1"/>
</dbReference>
<protein>
    <recommendedName>
        <fullName evidence="6">Diguanylate cyclase/phosphodiesterase</fullName>
    </recommendedName>
</protein>
<dbReference type="PANTHER" id="PTHR33121">
    <property type="entry name" value="CYCLIC DI-GMP PHOSPHODIESTERASE PDEF"/>
    <property type="match status" value="1"/>
</dbReference>
<dbReference type="SUPFAM" id="SSF55073">
    <property type="entry name" value="Nucleotide cyclase"/>
    <property type="match status" value="1"/>
</dbReference>
<dbReference type="EMBL" id="PNIN01000014">
    <property type="protein sequence ID" value="PMP72902.1"/>
    <property type="molecule type" value="Genomic_DNA"/>
</dbReference>
<accession>A0A2J6WR88</accession>
<keyword evidence="1" id="KW-0812">Transmembrane</keyword>
<dbReference type="SMART" id="SM00267">
    <property type="entry name" value="GGDEF"/>
    <property type="match status" value="1"/>
</dbReference>
<dbReference type="Gene3D" id="3.20.20.450">
    <property type="entry name" value="EAL domain"/>
    <property type="match status" value="1"/>
</dbReference>
<dbReference type="InterPro" id="IPR029787">
    <property type="entry name" value="Nucleotide_cyclase"/>
</dbReference>
<feature type="domain" description="GGDEF" evidence="3">
    <location>
        <begin position="437"/>
        <end position="570"/>
    </location>
</feature>
<dbReference type="CDD" id="cd01949">
    <property type="entry name" value="GGDEF"/>
    <property type="match status" value="1"/>
</dbReference>
<feature type="domain" description="EAL" evidence="2">
    <location>
        <begin position="580"/>
        <end position="744"/>
    </location>
</feature>
<reference evidence="4 5" key="1">
    <citation type="submission" date="2018-01" db="EMBL/GenBank/DDBJ databases">
        <title>Metagenomic assembled genomes from two thermal pools in the Uzon Caldera, Kamchatka, Russia.</title>
        <authorList>
            <person name="Wilkins L."/>
            <person name="Ettinger C."/>
        </authorList>
    </citation>
    <scope>NUCLEOTIDE SEQUENCE [LARGE SCALE GENOMIC DNA]</scope>
    <source>
        <strain evidence="4">ZAV-05</strain>
    </source>
</reference>
<feature type="transmembrane region" description="Helical" evidence="1">
    <location>
        <begin position="147"/>
        <end position="170"/>
    </location>
</feature>
<dbReference type="InterPro" id="IPR000160">
    <property type="entry name" value="GGDEF_dom"/>
</dbReference>
<evidence type="ECO:0000313" key="5">
    <source>
        <dbReference type="Proteomes" id="UP000242881"/>
    </source>
</evidence>
<dbReference type="InterPro" id="IPR050706">
    <property type="entry name" value="Cyclic-di-GMP_PDE-like"/>
</dbReference>
<organism evidence="4 5">
    <name type="scientific">Calditerrivibrio nitroreducens</name>
    <dbReference type="NCBI Taxonomy" id="477976"/>
    <lineage>
        <taxon>Bacteria</taxon>
        <taxon>Pseudomonadati</taxon>
        <taxon>Deferribacterota</taxon>
        <taxon>Deferribacteres</taxon>
        <taxon>Deferribacterales</taxon>
        <taxon>Calditerrivibrionaceae</taxon>
    </lineage>
</organism>
<dbReference type="SUPFAM" id="SSF141868">
    <property type="entry name" value="EAL domain-like"/>
    <property type="match status" value="1"/>
</dbReference>
<feature type="transmembrane region" description="Helical" evidence="1">
    <location>
        <begin position="14"/>
        <end position="37"/>
    </location>
</feature>
<sequence>MINNIKTTFRLKNFILLLIICVSLLTYFVTIFLFYYIQQKNIKQIAIKEYERCVKNINTLESEFFKNRNLSTNHIKQVEKALGLKFTPSELKQQELMSEDGVYRFSLEKRYDKSCLSCHISKKEDDLAGSFLVTIDFKDVISSSKKLTLLFFILLSPIPIFGAIFLASIVSKRIENIKTQILKEIDNINNVKDLTRVEEIKKNTIFKELDDIFDGLNRFLKKTRETAVDRDILEFEIKILEKFLITSEVIRDWRNYVLSLIVDMNKIIEVQLAFSLFRVNENDFCLEFFWTKPPSEELKEYVEKLIEIRCKNFYSQYCHFKAISIHHSVAPSDRCEIFHPSILHFETKSLILDEPKIGGIVGVGINTKDAEDKVKSLVIEGILTTLLNVIGSVKAIARYNKELEYYSTRDNITNLFNQRIFWELLNYEVARGRRHNYKFAVVIIDLDNFKFLNDNFGHDIGDSFLSGVAEVIKKNVRLGDIVARYSGDEFTIIMPETDSNEAYNISKRILEKIENFTLNHKDKQINITASAGYAIFPDHGDDAKELFAFADTMLFKSKTEGKNKVLKPSDEDIYRVNKLISEKSFQITRAIDENRIIPFFQPIIDLKTGSIDFYEVLCRIDMGDKIISAYEFIEIAEKTGNIIKIDYIMMENAFNILKNHPGKTLFINLSPKSLIITEFIPKVIDTTKRYGINPENIVFELTERDTVRNLSILEKFVANLRSEGYKFAIDDFGSGFSSYDYIKR</sequence>
<dbReference type="InterPro" id="IPR043128">
    <property type="entry name" value="Rev_trsase/Diguanyl_cyclase"/>
</dbReference>
<dbReference type="SMART" id="SM00052">
    <property type="entry name" value="EAL"/>
    <property type="match status" value="1"/>
</dbReference>
<dbReference type="Gene3D" id="3.30.70.270">
    <property type="match status" value="1"/>
</dbReference>
<dbReference type="GO" id="GO:0071111">
    <property type="term" value="F:cyclic-guanylate-specific phosphodiesterase activity"/>
    <property type="evidence" value="ECO:0007669"/>
    <property type="project" value="InterPro"/>
</dbReference>
<dbReference type="PANTHER" id="PTHR33121:SF71">
    <property type="entry name" value="OXYGEN SENSOR PROTEIN DOSP"/>
    <property type="match status" value="1"/>
</dbReference>
<keyword evidence="1" id="KW-0472">Membrane</keyword>
<evidence type="ECO:0000256" key="1">
    <source>
        <dbReference type="SAM" id="Phobius"/>
    </source>
</evidence>